<dbReference type="AlphaFoldDB" id="A0A0N4XRY6"/>
<dbReference type="WBParaSite" id="NBR_0000528801-mRNA-1">
    <property type="protein sequence ID" value="NBR_0000528801-mRNA-1"/>
    <property type="gene ID" value="NBR_0000528801"/>
</dbReference>
<keyword evidence="2" id="KW-1185">Reference proteome</keyword>
<organism evidence="3">
    <name type="scientific">Nippostrongylus brasiliensis</name>
    <name type="common">Rat hookworm</name>
    <dbReference type="NCBI Taxonomy" id="27835"/>
    <lineage>
        <taxon>Eukaryota</taxon>
        <taxon>Metazoa</taxon>
        <taxon>Ecdysozoa</taxon>
        <taxon>Nematoda</taxon>
        <taxon>Chromadorea</taxon>
        <taxon>Rhabditida</taxon>
        <taxon>Rhabditina</taxon>
        <taxon>Rhabditomorpha</taxon>
        <taxon>Strongyloidea</taxon>
        <taxon>Heligmosomidae</taxon>
        <taxon>Nippostrongylus</taxon>
    </lineage>
</organism>
<sequence>MEELFLDSPSCFTCGDDNIAVGFVDGIVQLAAYDLQKKAFKVTFYLSLE</sequence>
<evidence type="ECO:0000313" key="1">
    <source>
        <dbReference type="EMBL" id="VDL68880.1"/>
    </source>
</evidence>
<reference evidence="1 2" key="2">
    <citation type="submission" date="2018-11" db="EMBL/GenBank/DDBJ databases">
        <authorList>
            <consortium name="Pathogen Informatics"/>
        </authorList>
    </citation>
    <scope>NUCLEOTIDE SEQUENCE [LARGE SCALE GENOMIC DNA]</scope>
</reference>
<evidence type="ECO:0000313" key="3">
    <source>
        <dbReference type="WBParaSite" id="NBR_0000528801-mRNA-1"/>
    </source>
</evidence>
<evidence type="ECO:0000313" key="2">
    <source>
        <dbReference type="Proteomes" id="UP000271162"/>
    </source>
</evidence>
<gene>
    <name evidence="1" type="ORF">NBR_LOCUS5291</name>
</gene>
<name>A0A0N4XRY6_NIPBR</name>
<reference evidence="3" key="1">
    <citation type="submission" date="2017-02" db="UniProtKB">
        <authorList>
            <consortium name="WormBaseParasite"/>
        </authorList>
    </citation>
    <scope>IDENTIFICATION</scope>
</reference>
<accession>A0A0N4XRY6</accession>
<dbReference type="EMBL" id="UYSL01012260">
    <property type="protein sequence ID" value="VDL68880.1"/>
    <property type="molecule type" value="Genomic_DNA"/>
</dbReference>
<proteinExistence type="predicted"/>
<protein>
    <submittedName>
        <fullName evidence="3">CPSF_A domain-containing protein</fullName>
    </submittedName>
</protein>
<dbReference type="Proteomes" id="UP000271162">
    <property type="component" value="Unassembled WGS sequence"/>
</dbReference>